<dbReference type="SUPFAM" id="SSF82171">
    <property type="entry name" value="DPP6 N-terminal domain-like"/>
    <property type="match status" value="2"/>
</dbReference>
<dbReference type="InterPro" id="IPR011990">
    <property type="entry name" value="TPR-like_helical_dom_sf"/>
</dbReference>
<dbReference type="SUPFAM" id="SSF48452">
    <property type="entry name" value="TPR-like"/>
    <property type="match status" value="1"/>
</dbReference>
<name>A0A523W8R3_UNCAE</name>
<accession>A0A523W8R3</accession>
<sequence>GMNKKKNLIMGIFLLAGVSFLFSNLVQQETAKELFERGLYFEETKGDLEKAIDVYKQIVKKFPHERTTAAQAQLHLGYCFEKLGLKEAQKAYQNVIDKYPEQKEVVKIAKEKLSILLKAQALAEKGEKEFRIRKVCEGSDVDVSGEVSPDGRYISYTDWETFGHLAIYEIATGKKHDLTNQTEDEHWGNVIRSSWSPDSKQIAYMWWNEDAFWDLRIIGIDGSKPRVLYRDKDVFPQPADWSPDGKHILTILENYYKDKVNQVGLISVRDGTVSILETLKGRAVYYLYFSPDGRYIAYDYPQKERSQDRDVFIYSIEEKREIPLVQHLANDHLGGWTPDGKNILFGSNRLGTMDVWAISVEEGKAQGSPRLVKKDIGLVSPMGFAPDGSFYYGLRINIRDVYVGTLDKEREKFLVPPEKLTGYFVGRNVSPEWSPDGKYLAYISIRHPDLSYGSNSLYIRDLETGEEREVVRPPEIRWFGSFFMGGISWSPDGRSIILTGRDKKGQGIYVVDVKTGEMTTLLHSEVRLFSPSWSADGKAVFFTERHDKEGISPVFRYDMKTKEKKEIYNQNPGIFYMAPSPDGKLLAFATFEKYKEETIGVLMVLPVEGGEPREVVKITDGGCMALAWAPDSREIIYGKSLYAPSGSQRIEQGSELWKVSVEGGEPQKLWKMADQIVGVRVHPDGQRLAFTSQTSWAEIW</sequence>
<dbReference type="InterPro" id="IPR011042">
    <property type="entry name" value="6-blade_b-propeller_TolB-like"/>
</dbReference>
<dbReference type="SUPFAM" id="SSF50993">
    <property type="entry name" value="Peptidase/esterase 'gauge' domain"/>
    <property type="match status" value="1"/>
</dbReference>
<organism evidence="2 3">
    <name type="scientific">Aerophobetes bacterium</name>
    <dbReference type="NCBI Taxonomy" id="2030807"/>
    <lineage>
        <taxon>Bacteria</taxon>
        <taxon>Candidatus Aerophobota</taxon>
    </lineage>
</organism>
<dbReference type="AlphaFoldDB" id="A0A523W8R3"/>
<protein>
    <submittedName>
        <fullName evidence="2">Tetratricopeptide repeat protein</fullName>
    </submittedName>
</protein>
<proteinExistence type="inferred from homology"/>
<dbReference type="Gene3D" id="2.120.10.30">
    <property type="entry name" value="TolB, C-terminal domain"/>
    <property type="match status" value="4"/>
</dbReference>
<dbReference type="Pfam" id="PF13174">
    <property type="entry name" value="TPR_6"/>
    <property type="match status" value="2"/>
</dbReference>
<dbReference type="EMBL" id="SOIZ01000104">
    <property type="protein sequence ID" value="TET63413.1"/>
    <property type="molecule type" value="Genomic_DNA"/>
</dbReference>
<evidence type="ECO:0000313" key="2">
    <source>
        <dbReference type="EMBL" id="TET63413.1"/>
    </source>
</evidence>
<dbReference type="Proteomes" id="UP000319130">
    <property type="component" value="Unassembled WGS sequence"/>
</dbReference>
<evidence type="ECO:0000256" key="1">
    <source>
        <dbReference type="ARBA" id="ARBA00009820"/>
    </source>
</evidence>
<reference evidence="2 3" key="1">
    <citation type="submission" date="2019-03" db="EMBL/GenBank/DDBJ databases">
        <title>Metabolic potential of uncultured bacteria and archaea associated with petroleum seepage in deep-sea sediments.</title>
        <authorList>
            <person name="Dong X."/>
            <person name="Hubert C."/>
        </authorList>
    </citation>
    <scope>NUCLEOTIDE SEQUENCE [LARGE SCALE GENOMIC DNA]</scope>
    <source>
        <strain evidence="2">E29_bin52</strain>
    </source>
</reference>
<evidence type="ECO:0000313" key="3">
    <source>
        <dbReference type="Proteomes" id="UP000319130"/>
    </source>
</evidence>
<dbReference type="PANTHER" id="PTHR36842">
    <property type="entry name" value="PROTEIN TOLB HOMOLOG"/>
    <property type="match status" value="1"/>
</dbReference>
<gene>
    <name evidence="2" type="ORF">E3J48_02490</name>
</gene>
<feature type="non-terminal residue" evidence="2">
    <location>
        <position position="700"/>
    </location>
</feature>
<dbReference type="Pfam" id="PF07676">
    <property type="entry name" value="PD40"/>
    <property type="match status" value="4"/>
</dbReference>
<feature type="non-terminal residue" evidence="2">
    <location>
        <position position="1"/>
    </location>
</feature>
<dbReference type="Gene3D" id="1.25.40.10">
    <property type="entry name" value="Tetratricopeptide repeat domain"/>
    <property type="match status" value="1"/>
</dbReference>
<comment type="similarity">
    <text evidence="1">Belongs to the TolB family.</text>
</comment>
<dbReference type="InterPro" id="IPR019734">
    <property type="entry name" value="TPR_rpt"/>
</dbReference>
<dbReference type="InterPro" id="IPR011659">
    <property type="entry name" value="WD40"/>
</dbReference>
<comment type="caution">
    <text evidence="2">The sequence shown here is derived from an EMBL/GenBank/DDBJ whole genome shotgun (WGS) entry which is preliminary data.</text>
</comment>